<protein>
    <recommendedName>
        <fullName evidence="3">Co-chaperone DjlA N-terminal domain-containing protein</fullName>
    </recommendedName>
</protein>
<sequence>MQRWFTLYFVPIFPLQTLGERIVCSACNQAYTTAVLSYDPSQQEARRRDEILRQWHTAMIAIACAFGRPNEVQAEAVGTGMARIFQQQLNTSDILADCSGAPSGGMAEEEVLGRLADLPRSLAAVAKEDFLQSALDVLRAGSGDEQAQHDLLQRIGHLLGLSEAHVRGILATPA</sequence>
<organism evidence="1 2">
    <name type="scientific">Labrys miyagiensis</name>
    <dbReference type="NCBI Taxonomy" id="346912"/>
    <lineage>
        <taxon>Bacteria</taxon>
        <taxon>Pseudomonadati</taxon>
        <taxon>Pseudomonadota</taxon>
        <taxon>Alphaproteobacteria</taxon>
        <taxon>Hyphomicrobiales</taxon>
        <taxon>Xanthobacteraceae</taxon>
        <taxon>Labrys</taxon>
    </lineage>
</organism>
<dbReference type="EMBL" id="BSPC01000005">
    <property type="protein sequence ID" value="GLS17508.1"/>
    <property type="molecule type" value="Genomic_DNA"/>
</dbReference>
<evidence type="ECO:0000313" key="2">
    <source>
        <dbReference type="Proteomes" id="UP001156882"/>
    </source>
</evidence>
<proteinExistence type="predicted"/>
<dbReference type="Proteomes" id="UP001156882">
    <property type="component" value="Unassembled WGS sequence"/>
</dbReference>
<keyword evidence="2" id="KW-1185">Reference proteome</keyword>
<name>A0ABQ6CAT8_9HYPH</name>
<evidence type="ECO:0008006" key="3">
    <source>
        <dbReference type="Google" id="ProtNLM"/>
    </source>
</evidence>
<reference evidence="2" key="1">
    <citation type="journal article" date="2019" name="Int. J. Syst. Evol. Microbiol.">
        <title>The Global Catalogue of Microorganisms (GCM) 10K type strain sequencing project: providing services to taxonomists for standard genome sequencing and annotation.</title>
        <authorList>
            <consortium name="The Broad Institute Genomics Platform"/>
            <consortium name="The Broad Institute Genome Sequencing Center for Infectious Disease"/>
            <person name="Wu L."/>
            <person name="Ma J."/>
        </authorList>
    </citation>
    <scope>NUCLEOTIDE SEQUENCE [LARGE SCALE GENOMIC DNA]</scope>
    <source>
        <strain evidence="2">NBRC 101365</strain>
    </source>
</reference>
<comment type="caution">
    <text evidence="1">The sequence shown here is derived from an EMBL/GenBank/DDBJ whole genome shotgun (WGS) entry which is preliminary data.</text>
</comment>
<evidence type="ECO:0000313" key="1">
    <source>
        <dbReference type="EMBL" id="GLS17508.1"/>
    </source>
</evidence>
<gene>
    <name evidence="1" type="ORF">GCM10007874_05230</name>
</gene>
<accession>A0ABQ6CAT8</accession>